<feature type="region of interest" description="Disordered" evidence="2">
    <location>
        <begin position="256"/>
        <end position="313"/>
    </location>
</feature>
<feature type="compositionally biased region" description="Basic and acidic residues" evidence="2">
    <location>
        <begin position="331"/>
        <end position="340"/>
    </location>
</feature>
<dbReference type="Proteomes" id="UP000245783">
    <property type="component" value="Unassembled WGS sequence"/>
</dbReference>
<evidence type="ECO:0000256" key="1">
    <source>
        <dbReference type="SAM" id="Coils"/>
    </source>
</evidence>
<evidence type="ECO:0000313" key="3">
    <source>
        <dbReference type="EMBL" id="PWN43210.1"/>
    </source>
</evidence>
<name>A0A316W0A3_9BASI</name>
<keyword evidence="1" id="KW-0175">Coiled coil</keyword>
<evidence type="ECO:0000256" key="2">
    <source>
        <dbReference type="SAM" id="MobiDB-lite"/>
    </source>
</evidence>
<feature type="compositionally biased region" description="Basic and acidic residues" evidence="2">
    <location>
        <begin position="262"/>
        <end position="273"/>
    </location>
</feature>
<dbReference type="OrthoDB" id="10438347at2759"/>
<sequence length="375" mass="42382">MARKHHKLESANDGSSTKQHHRGAHKAYQNLLGLAQAKACADAKQTLDHELEVGRAELNLKLKGESETVRAELNLKLKGESETVRAELKHKLEGEMETARAEEERKLEREMETVRAEKERKLEREMETVRAEQNRKLEEEFQMGRAQNKARLDKQLESSSAAQALRITTAQREAERRMDHELMVGRASIQERLKVEAQQALDQEFQRRLPEVEESLFQTLGDLVRKFRSAQTELDGIKTQIEQSMEGASRVIIDTDMAPATADREDNAHREDNADAQSEVSEPPPQEAAELGSVCSDGGIKSPAFFPPTPPGFWENIEKLTKEAKTSKLFHEPFRGDLRAGEQLPSSSKINLDEVDRALESIRDEQLKDASKKTS</sequence>
<dbReference type="EMBL" id="KZ819372">
    <property type="protein sequence ID" value="PWN43210.1"/>
    <property type="molecule type" value="Genomic_DNA"/>
</dbReference>
<feature type="coiled-coil region" evidence="1">
    <location>
        <begin position="85"/>
        <end position="139"/>
    </location>
</feature>
<dbReference type="GeneID" id="37037945"/>
<evidence type="ECO:0000313" key="4">
    <source>
        <dbReference type="Proteomes" id="UP000245783"/>
    </source>
</evidence>
<accession>A0A316W0A3</accession>
<gene>
    <name evidence="3" type="ORF">IE81DRAFT_346805</name>
</gene>
<keyword evidence="4" id="KW-1185">Reference proteome</keyword>
<dbReference type="RefSeq" id="XP_025370370.1">
    <property type="nucleotide sequence ID" value="XM_025516075.1"/>
</dbReference>
<feature type="region of interest" description="Disordered" evidence="2">
    <location>
        <begin position="331"/>
        <end position="352"/>
    </location>
</feature>
<feature type="region of interest" description="Disordered" evidence="2">
    <location>
        <begin position="1"/>
        <end position="27"/>
    </location>
</feature>
<organism evidence="3 4">
    <name type="scientific">Ceraceosorus guamensis</name>
    <dbReference type="NCBI Taxonomy" id="1522189"/>
    <lineage>
        <taxon>Eukaryota</taxon>
        <taxon>Fungi</taxon>
        <taxon>Dikarya</taxon>
        <taxon>Basidiomycota</taxon>
        <taxon>Ustilaginomycotina</taxon>
        <taxon>Exobasidiomycetes</taxon>
        <taxon>Ceraceosorales</taxon>
        <taxon>Ceraceosoraceae</taxon>
        <taxon>Ceraceosorus</taxon>
    </lineage>
</organism>
<protein>
    <submittedName>
        <fullName evidence="3">Uncharacterized protein</fullName>
    </submittedName>
</protein>
<proteinExistence type="predicted"/>
<reference evidence="3 4" key="1">
    <citation type="journal article" date="2018" name="Mol. Biol. Evol.">
        <title>Broad Genomic Sampling Reveals a Smut Pathogenic Ancestry of the Fungal Clade Ustilaginomycotina.</title>
        <authorList>
            <person name="Kijpornyongpan T."/>
            <person name="Mondo S.J."/>
            <person name="Barry K."/>
            <person name="Sandor L."/>
            <person name="Lee J."/>
            <person name="Lipzen A."/>
            <person name="Pangilinan J."/>
            <person name="LaButti K."/>
            <person name="Hainaut M."/>
            <person name="Henrissat B."/>
            <person name="Grigoriev I.V."/>
            <person name="Spatafora J.W."/>
            <person name="Aime M.C."/>
        </authorList>
    </citation>
    <scope>NUCLEOTIDE SEQUENCE [LARGE SCALE GENOMIC DNA]</scope>
    <source>
        <strain evidence="3 4">MCA 4658</strain>
    </source>
</reference>
<dbReference type="InParanoid" id="A0A316W0A3"/>
<dbReference type="AlphaFoldDB" id="A0A316W0A3"/>